<sequence>MSLNAPFGARCFLTARRVVPPVARGNAMSDRQWLKKHPSDQQARGQITRLFVATARIAAECLRGRRCPGNRRHRRRVALP</sequence>
<accession>D4TX85</accession>
<reference evidence="1 2" key="1">
    <citation type="submission" date="2009-10" db="EMBL/GenBank/DDBJ databases">
        <authorList>
            <person name="Weinstock G."/>
            <person name="Sodergren E."/>
            <person name="Clifton S."/>
            <person name="Fulton L."/>
            <person name="Fulton B."/>
            <person name="Courtney L."/>
            <person name="Fronick C."/>
            <person name="Harrison M."/>
            <person name="Strong C."/>
            <person name="Farmer C."/>
            <person name="Delahaunty K."/>
            <person name="Markovic C."/>
            <person name="Hall O."/>
            <person name="Minx P."/>
            <person name="Tomlinson C."/>
            <person name="Mitreva M."/>
            <person name="Nelson J."/>
            <person name="Hou S."/>
            <person name="Wollam A."/>
            <person name="Pepin K.H."/>
            <person name="Johnson M."/>
            <person name="Bhonagiri V."/>
            <person name="Nash W.E."/>
            <person name="Warren W."/>
            <person name="Chinwalla A."/>
            <person name="Mardis E.R."/>
            <person name="Wilson R.K."/>
        </authorList>
    </citation>
    <scope>NUCLEOTIDE SEQUENCE [LARGE SCALE GENOMIC DNA]</scope>
    <source>
        <strain evidence="1 2">F0309</strain>
    </source>
</reference>
<gene>
    <name evidence="1" type="ORF">HMPREF0970_00542</name>
</gene>
<dbReference type="EMBL" id="ACYT02000015">
    <property type="protein sequence ID" value="EFF80536.1"/>
    <property type="molecule type" value="Genomic_DNA"/>
</dbReference>
<proteinExistence type="predicted"/>
<organism evidence="1 2">
    <name type="scientific">Schaalia odontolytica F0309</name>
    <dbReference type="NCBI Taxonomy" id="649742"/>
    <lineage>
        <taxon>Bacteria</taxon>
        <taxon>Bacillati</taxon>
        <taxon>Actinomycetota</taxon>
        <taxon>Actinomycetes</taxon>
        <taxon>Actinomycetales</taxon>
        <taxon>Actinomycetaceae</taxon>
        <taxon>Schaalia</taxon>
    </lineage>
</organism>
<dbReference type="AlphaFoldDB" id="D4TX85"/>
<evidence type="ECO:0000313" key="2">
    <source>
        <dbReference type="Proteomes" id="UP000003150"/>
    </source>
</evidence>
<comment type="caution">
    <text evidence="1">The sequence shown here is derived from an EMBL/GenBank/DDBJ whole genome shotgun (WGS) entry which is preliminary data.</text>
</comment>
<dbReference type="Proteomes" id="UP000003150">
    <property type="component" value="Unassembled WGS sequence"/>
</dbReference>
<evidence type="ECO:0000313" key="1">
    <source>
        <dbReference type="EMBL" id="EFF80536.1"/>
    </source>
</evidence>
<dbReference type="HOGENOM" id="CLU_2581841_0_0_11"/>
<name>D4TX85_9ACTO</name>
<protein>
    <submittedName>
        <fullName evidence="1">Uncharacterized protein</fullName>
    </submittedName>
</protein>